<dbReference type="PANTHER" id="PTHR34817">
    <property type="entry name" value="NUCLEOTIDYLTRANSFERASE"/>
    <property type="match status" value="1"/>
</dbReference>
<sequence length="292" mass="33649">MPKTGRKIPDKTFITTFAGETIMNIPQYMIDRIKEELSGRKFIFYTLSGAHLYGFPSKDSDYDIRGCHILSLKDICRLKEERDVIEKMDGDFDFVSFDIKKELLLLLKNNSNVLEHIFAKPLTEGPEFKELRRIAEISLSKKIYEPYHGLAVHNYEKYILRNSEERQTSEEHIPEKADRNTENGRSPTVKKYLYVLRSQMAGIYALEKGKIEPDITVLNSCLKFPVVDNLIAIKKSGSEKELLYSAEEAESLISKLWKELDNALENSPLPKTPPEEAYEMADEFLLKCRGVI</sequence>
<keyword evidence="2" id="KW-1185">Reference proteome</keyword>
<proteinExistence type="predicted"/>
<dbReference type="GO" id="GO:0016740">
    <property type="term" value="F:transferase activity"/>
    <property type="evidence" value="ECO:0007669"/>
    <property type="project" value="UniProtKB-KW"/>
</dbReference>
<dbReference type="InParanoid" id="H1Z0H4"/>
<name>H1Z0H4_9EURY</name>
<dbReference type="AlphaFoldDB" id="H1Z0H4"/>
<dbReference type="STRING" id="937775.Metlim_0300"/>
<protein>
    <submittedName>
        <fullName evidence="1">Nucleotidyltransferase</fullName>
    </submittedName>
</protein>
<gene>
    <name evidence="1" type="ORF">Metlim_0300</name>
</gene>
<dbReference type="EMBL" id="CM001436">
    <property type="protein sequence ID" value="EHQ34441.1"/>
    <property type="molecule type" value="Genomic_DNA"/>
</dbReference>
<reference evidence="1 2" key="1">
    <citation type="submission" date="2011-10" db="EMBL/GenBank/DDBJ databases">
        <title>The Improved High-Quality Draft genome of Methanoplanus limicola DSM 2279.</title>
        <authorList>
            <consortium name="US DOE Joint Genome Institute (JGI-PGF)"/>
            <person name="Lucas S."/>
            <person name="Copeland A."/>
            <person name="Lapidus A."/>
            <person name="Glavina del Rio T."/>
            <person name="Dalin E."/>
            <person name="Tice H."/>
            <person name="Bruce D."/>
            <person name="Goodwin L."/>
            <person name="Pitluck S."/>
            <person name="Peters L."/>
            <person name="Mikhailova N."/>
            <person name="Lu M."/>
            <person name="Kyrpides N."/>
            <person name="Mavromatis K."/>
            <person name="Ivanova N."/>
            <person name="Markowitz V."/>
            <person name="Cheng J.-F."/>
            <person name="Hugenholtz P."/>
            <person name="Woyke T."/>
            <person name="Wu D."/>
            <person name="Wirth R."/>
            <person name="Brambilla E.-M."/>
            <person name="Klenk H.-P."/>
            <person name="Eisen J.A."/>
        </authorList>
    </citation>
    <scope>NUCLEOTIDE SEQUENCE [LARGE SCALE GENOMIC DNA]</scope>
    <source>
        <strain evidence="1 2">DSM 2279</strain>
    </source>
</reference>
<dbReference type="InterPro" id="IPR018775">
    <property type="entry name" value="RlaP"/>
</dbReference>
<accession>H1Z0H4</accession>
<dbReference type="Proteomes" id="UP000005741">
    <property type="component" value="Chromosome"/>
</dbReference>
<dbReference type="PANTHER" id="PTHR34817:SF1">
    <property type="entry name" value="NUCLEOTIDYLTRANSFERASE"/>
    <property type="match status" value="1"/>
</dbReference>
<evidence type="ECO:0000313" key="1">
    <source>
        <dbReference type="EMBL" id="EHQ34441.1"/>
    </source>
</evidence>
<evidence type="ECO:0000313" key="2">
    <source>
        <dbReference type="Proteomes" id="UP000005741"/>
    </source>
</evidence>
<dbReference type="HOGENOM" id="CLU_095303_0_0_2"/>
<organism evidence="1 2">
    <name type="scientific">Methanoplanus limicola DSM 2279</name>
    <dbReference type="NCBI Taxonomy" id="937775"/>
    <lineage>
        <taxon>Archaea</taxon>
        <taxon>Methanobacteriati</taxon>
        <taxon>Methanobacteriota</taxon>
        <taxon>Stenosarchaea group</taxon>
        <taxon>Methanomicrobia</taxon>
        <taxon>Methanomicrobiales</taxon>
        <taxon>Methanomicrobiaceae</taxon>
        <taxon>Methanoplanus</taxon>
    </lineage>
</organism>
<keyword evidence="1" id="KW-0808">Transferase</keyword>
<dbReference type="Pfam" id="PF10127">
    <property type="entry name" value="RlaP"/>
    <property type="match status" value="1"/>
</dbReference>